<dbReference type="Gene3D" id="1.20.1600.10">
    <property type="entry name" value="Outer membrane efflux proteins (OEP)"/>
    <property type="match status" value="1"/>
</dbReference>
<feature type="signal peptide" evidence="2">
    <location>
        <begin position="1"/>
        <end position="23"/>
    </location>
</feature>
<evidence type="ECO:0000256" key="2">
    <source>
        <dbReference type="SAM" id="SignalP"/>
    </source>
</evidence>
<dbReference type="GO" id="GO:0015562">
    <property type="term" value="F:efflux transmembrane transporter activity"/>
    <property type="evidence" value="ECO:0007669"/>
    <property type="project" value="InterPro"/>
</dbReference>
<dbReference type="InterPro" id="IPR010131">
    <property type="entry name" value="MdtP/NodT-like"/>
</dbReference>
<gene>
    <name evidence="3" type="ORF">SBA1_310034</name>
</gene>
<feature type="chain" id="PRO_5015719360" evidence="2">
    <location>
        <begin position="24"/>
        <end position="433"/>
    </location>
</feature>
<evidence type="ECO:0000313" key="3">
    <source>
        <dbReference type="EMBL" id="SPF40624.1"/>
    </source>
</evidence>
<dbReference type="Pfam" id="PF02321">
    <property type="entry name" value="OEP"/>
    <property type="match status" value="1"/>
</dbReference>
<evidence type="ECO:0000313" key="4">
    <source>
        <dbReference type="Proteomes" id="UP000238701"/>
    </source>
</evidence>
<organism evidence="3 4">
    <name type="scientific">Candidatus Sulfotelmatobacter kueseliae</name>
    <dbReference type="NCBI Taxonomy" id="2042962"/>
    <lineage>
        <taxon>Bacteria</taxon>
        <taxon>Pseudomonadati</taxon>
        <taxon>Acidobacteriota</taxon>
        <taxon>Terriglobia</taxon>
        <taxon>Terriglobales</taxon>
        <taxon>Candidatus Korobacteraceae</taxon>
        <taxon>Candidatus Sulfotelmatobacter</taxon>
    </lineage>
</organism>
<dbReference type="PANTHER" id="PTHR30203:SF24">
    <property type="entry name" value="BLR4935 PROTEIN"/>
    <property type="match status" value="1"/>
</dbReference>
<proteinExistence type="inferred from homology"/>
<dbReference type="OrthoDB" id="9791261at2"/>
<dbReference type="InterPro" id="IPR003423">
    <property type="entry name" value="OMP_efflux"/>
</dbReference>
<dbReference type="AlphaFoldDB" id="A0A2U3KLU0"/>
<evidence type="ECO:0000256" key="1">
    <source>
        <dbReference type="ARBA" id="ARBA00007613"/>
    </source>
</evidence>
<keyword evidence="2" id="KW-0732">Signal</keyword>
<dbReference type="SUPFAM" id="SSF56954">
    <property type="entry name" value="Outer membrane efflux proteins (OEP)"/>
    <property type="match status" value="1"/>
</dbReference>
<accession>A0A2U3KLU0</accession>
<name>A0A2U3KLU0_9BACT</name>
<sequence length="433" mass="48721">MQKRLWRPLVWLAVLGGAASVAAQQPAPQAPSALQVWNWDTVKHNFEMNNTTMLAGMLNIDELKAEEITSFLRPNPQLSLTVDGTQIAPNHGEWRPFAGTFESPGVSYLFERRNKRHLRLEVARQGTAIGVAQQADIERNLLFNLRDAFVGILQAKAVLRVAQDNLDYWDKVLKISRDRYQAGDIAQIDLDRLELQRLQYESDLQAALVNLRTTKINLLALLDDRRPVDSFDVDGPYDFSEDLLSLDDYRKDALDARPDLRAAVLSVQQAETSYKLAEANGSTDPTVSAWYTHNASTNNPLATHTLGVSVSVPLRIFDRNQGEKLRTKIDINRNQKLRQGVETQVYSDVDSAYAIVNSNIELLKPYKRQYLDQAVRVRDTVFFSYQHGGASLLDFLSAESDYRTVQLNYVNLVGAYLTAAAQMNLAVGREVVP</sequence>
<dbReference type="EMBL" id="OMOD01000124">
    <property type="protein sequence ID" value="SPF40624.1"/>
    <property type="molecule type" value="Genomic_DNA"/>
</dbReference>
<reference evidence="4" key="1">
    <citation type="submission" date="2018-02" db="EMBL/GenBank/DDBJ databases">
        <authorList>
            <person name="Hausmann B."/>
        </authorList>
    </citation>
    <scope>NUCLEOTIDE SEQUENCE [LARGE SCALE GENOMIC DNA]</scope>
    <source>
        <strain evidence="4">Peat soil MAG SbA1</strain>
    </source>
</reference>
<protein>
    <submittedName>
        <fullName evidence="3">Putative Outer membrane efflux protein</fullName>
    </submittedName>
</protein>
<comment type="similarity">
    <text evidence="1">Belongs to the outer membrane factor (OMF) (TC 1.B.17) family.</text>
</comment>
<dbReference type="PANTHER" id="PTHR30203">
    <property type="entry name" value="OUTER MEMBRANE CATION EFFLUX PROTEIN"/>
    <property type="match status" value="1"/>
</dbReference>
<dbReference type="Proteomes" id="UP000238701">
    <property type="component" value="Unassembled WGS sequence"/>
</dbReference>